<dbReference type="GO" id="GO:0140327">
    <property type="term" value="F:flippase activity"/>
    <property type="evidence" value="ECO:0007669"/>
    <property type="project" value="UniProtKB-ARBA"/>
</dbReference>
<feature type="binding site" evidence="16">
    <location>
        <position position="1792"/>
    </location>
    <ligand>
        <name>ATP</name>
        <dbReference type="ChEBI" id="CHEBI:30616"/>
    </ligand>
</feature>
<feature type="active site" description="4-aspartylphosphate intermediate" evidence="15">
    <location>
        <position position="1528"/>
    </location>
</feature>
<comment type="catalytic activity">
    <reaction evidence="13">
        <text>ATP + H2O + phospholipidSide 1 = ADP + phosphate + phospholipidSide 2.</text>
        <dbReference type="EC" id="7.6.2.1"/>
    </reaction>
</comment>
<dbReference type="Pfam" id="PF16212">
    <property type="entry name" value="PhoLip_ATPase_C"/>
    <property type="match status" value="2"/>
</dbReference>
<feature type="binding site" evidence="16">
    <location>
        <position position="1528"/>
    </location>
    <ligand>
        <name>ATP</name>
        <dbReference type="ChEBI" id="CHEBI:30616"/>
    </ligand>
</feature>
<evidence type="ECO:0000256" key="2">
    <source>
        <dbReference type="ARBA" id="ARBA00004308"/>
    </source>
</evidence>
<dbReference type="Pfam" id="PF16209">
    <property type="entry name" value="PhoLip_ATPase_N"/>
    <property type="match status" value="2"/>
</dbReference>
<dbReference type="InterPro" id="IPR044492">
    <property type="entry name" value="P_typ_ATPase_HD_dom"/>
</dbReference>
<organism evidence="22 23">
    <name type="scientific">Boothiomyces macroporosus</name>
    <dbReference type="NCBI Taxonomy" id="261099"/>
    <lineage>
        <taxon>Eukaryota</taxon>
        <taxon>Fungi</taxon>
        <taxon>Fungi incertae sedis</taxon>
        <taxon>Chytridiomycota</taxon>
        <taxon>Chytridiomycota incertae sedis</taxon>
        <taxon>Chytridiomycetes</taxon>
        <taxon>Rhizophydiales</taxon>
        <taxon>Terramycetaceae</taxon>
        <taxon>Boothiomyces</taxon>
    </lineage>
</organism>
<dbReference type="SUPFAM" id="SSF81665">
    <property type="entry name" value="Calcium ATPase, transmembrane domain M"/>
    <property type="match status" value="2"/>
</dbReference>
<dbReference type="EC" id="7.6.2.1" evidence="4"/>
<feature type="transmembrane region" description="Helical" evidence="18">
    <location>
        <begin position="243"/>
        <end position="264"/>
    </location>
</feature>
<feature type="binding site" evidence="16">
    <location>
        <position position="1794"/>
    </location>
    <ligand>
        <name>ATP</name>
        <dbReference type="ChEBI" id="CHEBI:30616"/>
    </ligand>
</feature>
<evidence type="ECO:0000259" key="20">
    <source>
        <dbReference type="Pfam" id="PF16209"/>
    </source>
</evidence>
<dbReference type="Gene3D" id="3.40.50.1000">
    <property type="entry name" value="HAD superfamily/HAD-like"/>
    <property type="match status" value="2"/>
</dbReference>
<feature type="domain" description="P-type ATPase N-terminal" evidence="20">
    <location>
        <begin position="34"/>
        <end position="88"/>
    </location>
</feature>
<accession>A0AAD5UI78</accession>
<dbReference type="SFLD" id="SFLDF00027">
    <property type="entry name" value="p-type_atpase"/>
    <property type="match status" value="2"/>
</dbReference>
<dbReference type="FunFam" id="3.40.50.1000:FF:000023">
    <property type="entry name" value="Phospholipid-transporting ATPase"/>
    <property type="match status" value="2"/>
</dbReference>
<feature type="transmembrane region" description="Helical" evidence="18">
    <location>
        <begin position="2144"/>
        <end position="2163"/>
    </location>
</feature>
<dbReference type="SUPFAM" id="SSF81653">
    <property type="entry name" value="Calcium ATPase, transduction domain A"/>
    <property type="match status" value="2"/>
</dbReference>
<evidence type="ECO:0000256" key="15">
    <source>
        <dbReference type="PIRSR" id="PIRSR606539-1"/>
    </source>
</evidence>
<evidence type="ECO:0000256" key="1">
    <source>
        <dbReference type="ARBA" id="ARBA00004141"/>
    </source>
</evidence>
<feature type="transmembrane region" description="Helical" evidence="18">
    <location>
        <begin position="2004"/>
        <end position="2025"/>
    </location>
</feature>
<dbReference type="PANTHER" id="PTHR24092">
    <property type="entry name" value="PROBABLE PHOSPHOLIPID-TRANSPORTING ATPASE"/>
    <property type="match status" value="1"/>
</dbReference>
<dbReference type="GO" id="GO:0000287">
    <property type="term" value="F:magnesium ion binding"/>
    <property type="evidence" value="ECO:0007669"/>
    <property type="project" value="InterPro"/>
</dbReference>
<feature type="binding site" evidence="16">
    <location>
        <position position="1530"/>
    </location>
    <ligand>
        <name>ATP</name>
        <dbReference type="ChEBI" id="CHEBI:30616"/>
    </ligand>
</feature>
<dbReference type="InterPro" id="IPR008250">
    <property type="entry name" value="ATPase_P-typ_transduc_dom_A_sf"/>
</dbReference>
<dbReference type="Gene3D" id="2.70.150.10">
    <property type="entry name" value="Calcium-transporting ATPase, cytoplasmic transduction domain A"/>
    <property type="match status" value="2"/>
</dbReference>
<feature type="transmembrane region" description="Helical" evidence="18">
    <location>
        <begin position="1014"/>
        <end position="1033"/>
    </location>
</feature>
<dbReference type="GO" id="GO:0005524">
    <property type="term" value="F:ATP binding"/>
    <property type="evidence" value="ECO:0007669"/>
    <property type="project" value="UniProtKB-KW"/>
</dbReference>
<feature type="binding site" evidence="17">
    <location>
        <position position="1530"/>
    </location>
    <ligand>
        <name>Mg(2+)</name>
        <dbReference type="ChEBI" id="CHEBI:18420"/>
    </ligand>
</feature>
<evidence type="ECO:0000256" key="14">
    <source>
        <dbReference type="ARBA" id="ARBA00049128"/>
    </source>
</evidence>
<dbReference type="GO" id="GO:0005783">
    <property type="term" value="C:endoplasmic reticulum"/>
    <property type="evidence" value="ECO:0007669"/>
    <property type="project" value="UniProtKB-ARBA"/>
</dbReference>
<dbReference type="PRINTS" id="PR00119">
    <property type="entry name" value="CATATPASE"/>
</dbReference>
<feature type="domain" description="P-type ATPase A" evidence="19">
    <location>
        <begin position="1248"/>
        <end position="1309"/>
    </location>
</feature>
<feature type="transmembrane region" description="Helical" evidence="18">
    <location>
        <begin position="947"/>
        <end position="966"/>
    </location>
</feature>
<dbReference type="Pfam" id="PF13246">
    <property type="entry name" value="Cation_ATPase"/>
    <property type="match status" value="2"/>
</dbReference>
<evidence type="ECO:0000256" key="8">
    <source>
        <dbReference type="ARBA" id="ARBA00022840"/>
    </source>
</evidence>
<evidence type="ECO:0000256" key="9">
    <source>
        <dbReference type="ARBA" id="ARBA00022842"/>
    </source>
</evidence>
<feature type="transmembrane region" description="Helical" evidence="18">
    <location>
        <begin position="909"/>
        <end position="927"/>
    </location>
</feature>
<keyword evidence="7 16" id="KW-0547">Nucleotide-binding</keyword>
<feature type="domain" description="P-type ATPase N-terminal" evidence="20">
    <location>
        <begin position="1160"/>
        <end position="1217"/>
    </location>
</feature>
<dbReference type="GO" id="GO:0032456">
    <property type="term" value="P:endocytic recycling"/>
    <property type="evidence" value="ECO:0007669"/>
    <property type="project" value="TreeGrafter"/>
</dbReference>
<dbReference type="InterPro" id="IPR018303">
    <property type="entry name" value="ATPase_P-typ_P_site"/>
</dbReference>
<dbReference type="InterPro" id="IPR023299">
    <property type="entry name" value="ATPase_P-typ_cyto_dom_N"/>
</dbReference>
<dbReference type="InterPro" id="IPR032631">
    <property type="entry name" value="P-type_ATPase_N"/>
</dbReference>
<dbReference type="Proteomes" id="UP001210925">
    <property type="component" value="Unassembled WGS sequence"/>
</dbReference>
<evidence type="ECO:0000256" key="3">
    <source>
        <dbReference type="ARBA" id="ARBA00008109"/>
    </source>
</evidence>
<feature type="domain" description="P-type ATPase A" evidence="19">
    <location>
        <begin position="121"/>
        <end position="180"/>
    </location>
</feature>
<dbReference type="InterPro" id="IPR023298">
    <property type="entry name" value="ATPase_P-typ_TM_dom_sf"/>
</dbReference>
<dbReference type="InterPro" id="IPR032630">
    <property type="entry name" value="P_typ_ATPase_c"/>
</dbReference>
<feature type="binding site" evidence="16">
    <location>
        <position position="1712"/>
    </location>
    <ligand>
        <name>ATP</name>
        <dbReference type="ChEBI" id="CHEBI:30616"/>
    </ligand>
</feature>
<dbReference type="SFLD" id="SFLDG00002">
    <property type="entry name" value="C1.7:_P-type_atpase_like"/>
    <property type="match status" value="2"/>
</dbReference>
<feature type="transmembrane region" description="Helical" evidence="18">
    <location>
        <begin position="834"/>
        <end position="855"/>
    </location>
</feature>
<keyword evidence="23" id="KW-1185">Reference proteome</keyword>
<comment type="caution">
    <text evidence="22">The sequence shown here is derived from an EMBL/GenBank/DDBJ whole genome shotgun (WGS) entry which is preliminary data.</text>
</comment>
<feature type="binding site" evidence="16">
    <location>
        <position position="1911"/>
    </location>
    <ligand>
        <name>ATP</name>
        <dbReference type="ChEBI" id="CHEBI:30616"/>
    </ligand>
</feature>
<protein>
    <recommendedName>
        <fullName evidence="4">P-type phospholipid transporter</fullName>
        <ecNumber evidence="4">7.6.2.1</ecNumber>
    </recommendedName>
</protein>
<feature type="transmembrane region" description="Helical" evidence="18">
    <location>
        <begin position="2079"/>
        <end position="2100"/>
    </location>
</feature>
<dbReference type="SUPFAM" id="SSF56784">
    <property type="entry name" value="HAD-like"/>
    <property type="match status" value="2"/>
</dbReference>
<feature type="domain" description="P-type ATPase C-terminal" evidence="21">
    <location>
        <begin position="794"/>
        <end position="1048"/>
    </location>
</feature>
<name>A0AAD5UI78_9FUNG</name>
<dbReference type="PROSITE" id="PS00154">
    <property type="entry name" value="ATPASE_E1_E2"/>
    <property type="match status" value="2"/>
</dbReference>
<dbReference type="InterPro" id="IPR023214">
    <property type="entry name" value="HAD_sf"/>
</dbReference>
<feature type="transmembrane region" description="Helical" evidence="18">
    <location>
        <begin position="1413"/>
        <end position="1434"/>
    </location>
</feature>
<feature type="transmembrane region" description="Helical" evidence="18">
    <location>
        <begin position="2115"/>
        <end position="2132"/>
    </location>
</feature>
<feature type="binding site" evidence="16">
    <location>
        <position position="1793"/>
    </location>
    <ligand>
        <name>ATP</name>
        <dbReference type="ChEBI" id="CHEBI:30616"/>
    </ligand>
</feature>
<comment type="cofactor">
    <cofactor evidence="17">
        <name>Mg(2+)</name>
        <dbReference type="ChEBI" id="CHEBI:18420"/>
    </cofactor>
</comment>
<dbReference type="Pfam" id="PF00122">
    <property type="entry name" value="E1-E2_ATPase"/>
    <property type="match status" value="2"/>
</dbReference>
<keyword evidence="12 18" id="KW-0472">Membrane</keyword>
<keyword evidence="10" id="KW-1278">Translocase</keyword>
<evidence type="ECO:0000256" key="18">
    <source>
        <dbReference type="SAM" id="Phobius"/>
    </source>
</evidence>
<feature type="binding site" evidence="16">
    <location>
        <position position="1656"/>
    </location>
    <ligand>
        <name>ATP</name>
        <dbReference type="ChEBI" id="CHEBI:30616"/>
    </ligand>
</feature>
<dbReference type="GO" id="GO:0045332">
    <property type="term" value="P:phospholipid translocation"/>
    <property type="evidence" value="ECO:0007669"/>
    <property type="project" value="TreeGrafter"/>
</dbReference>
<evidence type="ECO:0000256" key="5">
    <source>
        <dbReference type="ARBA" id="ARBA00022692"/>
    </source>
</evidence>
<dbReference type="GO" id="GO:0006892">
    <property type="term" value="P:post-Golgi vesicle-mediated transport"/>
    <property type="evidence" value="ECO:0007669"/>
    <property type="project" value="TreeGrafter"/>
</dbReference>
<dbReference type="InterPro" id="IPR059000">
    <property type="entry name" value="ATPase_P-type_domA"/>
</dbReference>
<evidence type="ECO:0000313" key="22">
    <source>
        <dbReference type="EMBL" id="KAJ3255574.1"/>
    </source>
</evidence>
<dbReference type="CDD" id="cd02073">
    <property type="entry name" value="P-type_ATPase_APLT_Dnf-like"/>
    <property type="match status" value="2"/>
</dbReference>
<evidence type="ECO:0000256" key="11">
    <source>
        <dbReference type="ARBA" id="ARBA00022989"/>
    </source>
</evidence>
<feature type="transmembrane region" description="Helical" evidence="18">
    <location>
        <begin position="293"/>
        <end position="315"/>
    </location>
</feature>
<evidence type="ECO:0000259" key="21">
    <source>
        <dbReference type="Pfam" id="PF16212"/>
    </source>
</evidence>
<feature type="transmembrane region" description="Helical" evidence="18">
    <location>
        <begin position="1463"/>
        <end position="1485"/>
    </location>
</feature>
<dbReference type="FunFam" id="2.70.150.10:FF:000026">
    <property type="entry name" value="Phospholipid-transporting ATPase"/>
    <property type="match status" value="1"/>
</dbReference>
<dbReference type="InterPro" id="IPR006539">
    <property type="entry name" value="P-type_ATPase_IV"/>
</dbReference>
<dbReference type="EMBL" id="JADGKB010000064">
    <property type="protein sequence ID" value="KAJ3255574.1"/>
    <property type="molecule type" value="Genomic_DNA"/>
</dbReference>
<evidence type="ECO:0000256" key="4">
    <source>
        <dbReference type="ARBA" id="ARBA00012189"/>
    </source>
</evidence>
<feature type="domain" description="P-type ATPase C-terminal" evidence="21">
    <location>
        <begin position="1964"/>
        <end position="2218"/>
    </location>
</feature>
<dbReference type="GO" id="GO:0016887">
    <property type="term" value="F:ATP hydrolysis activity"/>
    <property type="evidence" value="ECO:0007669"/>
    <property type="project" value="InterPro"/>
</dbReference>
<feature type="binding site" evidence="16">
    <location>
        <position position="1941"/>
    </location>
    <ligand>
        <name>ATP</name>
        <dbReference type="ChEBI" id="CHEBI:30616"/>
    </ligand>
</feature>
<feature type="binding site" evidence="16">
    <location>
        <position position="1615"/>
    </location>
    <ligand>
        <name>ATP</name>
        <dbReference type="ChEBI" id="CHEBI:30616"/>
    </ligand>
</feature>
<evidence type="ECO:0000256" key="13">
    <source>
        <dbReference type="ARBA" id="ARBA00034036"/>
    </source>
</evidence>
<evidence type="ECO:0000313" key="23">
    <source>
        <dbReference type="Proteomes" id="UP001210925"/>
    </source>
</evidence>
<sequence>MGKSLLVTLGIAQEQIVQTYVPDGSRTVEINGGGNYLHNAISTGKYSFVSFVPKFTLEFFSKYANMFFLFISCIQPIGDLSPTSKVATAGPLAGIFIITALKEMWEDRKRHAQDNAVNNSVCKVLRGNKFVETLWKDVKVGEIVRVENGQNFPSDLVIISTSEPDSLCYIETSNLDGETNLKIRQGLPETGNLLSPEAGAQLRNTKWAYGLVVFTGHETKLMKNSTATPIKSTKVDSMVNSQVVLLFVFLILLAVGCAVGELYMEKSTNFVQDILSPVGGFAPTTPFQFFEHVLTFMILFNNLIPLSLMISLEFVKLVLGMYINQDLDMYYDEKDMPATAKTTTLVEELGQIDFIFSDKTGTLTRNIMEFRKISAGGYAYSDSREIDSSKGYYHFSHLEQHLRTKERGRILDEFLSLLSVCHTVIPERDEVNPSKIIYQASSPDEVALVDGAKQLGYTFHTRRPKSVTVNVNGVDREYQIYQVNEFNSTRKRMSLVVRGPDGKVKLMVKGAETVILERLGSGCPFKEATMQHMEEYANEGLRTLVYAYRDIDEAEYQEWRHIYEKAATSITNREEMLDQAAEMIEKGLHLVGATAIEDKLQEGVPETIYNLLEAGIRMWVLTGDRQDTAINIGISCKLLNPQMEMIVCNKETKEETKTFLVDALNDVKKRLSTKYTRPSKWKQFWRGIHVKDAKFDKDYGVGVEPMALVIDGNTLTHALDPEISDIFLEVALLCKSVICCRVSPLQKALVVKLVKNNVAGAVTLAIGDGANDVSMIQSANVGVGISGQEGLQAARSADFAIGQFRYLRKLLLVHGGWAYSRISKVILISFYKNLALYLIQCWFTFSNFFSGMTLFETWSAVSSYNVVWTLLPPIAIGIFDQYISAQVLFKYPSMYRNGQDDKFYNHKSFLKWIVNAIIHSLLLFYMWTLILGESDILANGLVSDNWVFGIMVYTTTLVTVMFKHCLIVDLLNFWILFAIFGSLAAFFILFPIYALSFIGPKLISKELFNVDWPLFYSITFWLSLLLLPIGINLRDFAWKFYKRFYIPQRYHIVQEIQHQNIPDYRPKSPWFYNTVSKIKKMKNMRNTYGYAFSQNEQPQSPIVRLYDTTKRKPRVAQIVEKAERGLSNSMGKSLLVTLGLAQEQIVQTYVPDGSRTVDINSKGDFLSNKISTGKYSIISFIPKFTLEFFSKYANMFFLFISCIQPVRDWSPTSKIATAGPLAAIFIITAFKEMWEDKKRHSQDSSVNNSECKVLRGNKFVETLWKDVKVGEIVRVENGQNFPSDLVIISTSEPDSLCYIETSNLDGETNLKIRQGLPETGNLLSPEAVAKLQGTIETELPNNSLYTFKATLRFAGQELAVGPNQLLLRGAQLRNTKWIYGLVVFTGHETKLMKNSTTTPIKSTKVDSMVNSQVILLFVFLVLLAVGCAVGELYMEKSTNFVQDILSPVGGFAPTTPFQFFEHVLTFMILFNNLIPLSLMISLEFVKLVLGMYINQDLDMYYDEKDMPATAKTTTLVEELGQIDFIFSDKTGTLTRNIMEFRKISAGGYAYSDSREIDSSKGYYHFSHLEQHLRTKERGRILDEFLSLLSVCHTVIPERDEVNPSKIIYQASSPDEVALVDGAKQLGYTFHTRRPKSVTVNVNGVDREYQIYQVNEFNSTRKRMSLVVRGPDGKVKLMVKGAETVILERLGSGCPFKEATMQHMEEYANEGLRTLVYAYRDIDEAEYQEWRHIYEKAATSITNREEMLDQAAEMIEKGLHLVGATAIEDKLQEGVPETIYNLLEAGIRMWVLTGDRQDTAINIGISCKLLNPQMEMIVCNKETKEETKTFLVDALNDVKKRLSTKYTRPSKWKQFWRGIHVKDAKFDKDYGVGVEPMALVIDGNTLTHALDPEISDIFLEVALLCKSVICCRVSPLQKALVVKLVKNNVAGAVTLAIGDGANDVSMIQSANVGVGISGQEGLQAARSADFAIGQFRYLRKLLLVHGGWAYSRISKVILISFYKNLALYLIQCWFTFSNFFSGMTLFETWSGVSSYNVAWTLLPPIAIGIFDQYISAQVLFKYPRMYRNGQDDRFYNHYIFILWILNAIFHSLLLFYGWVYILGDSDILANGLVSDNWVFGIFVYVTALTTVMIKHCLIIDLFNGWTLFSIFGSLFAYYILLPIYCLNDLGPKYISKELFNVNTAVFGSVTFFLSLIFLPFAINLRDFAWKFYKRFFAPQSYHIIQEIQKHNIPDYSVQAQWFHTTVSKIQKMKEMNLGYGYAFSQNDQQLENKVVALYDTTKRKPHG</sequence>
<evidence type="ECO:0000256" key="17">
    <source>
        <dbReference type="PIRSR" id="PIRSR606539-3"/>
    </source>
</evidence>
<keyword evidence="9 17" id="KW-0460">Magnesium</keyword>
<reference evidence="22" key="1">
    <citation type="submission" date="2020-05" db="EMBL/GenBank/DDBJ databases">
        <title>Phylogenomic resolution of chytrid fungi.</title>
        <authorList>
            <person name="Stajich J.E."/>
            <person name="Amses K."/>
            <person name="Simmons R."/>
            <person name="Seto K."/>
            <person name="Myers J."/>
            <person name="Bonds A."/>
            <person name="Quandt C.A."/>
            <person name="Barry K."/>
            <person name="Liu P."/>
            <person name="Grigoriev I."/>
            <person name="Longcore J.E."/>
            <person name="James T.Y."/>
        </authorList>
    </citation>
    <scope>NUCLEOTIDE SEQUENCE</scope>
    <source>
        <strain evidence="22">PLAUS21</strain>
    </source>
</reference>
<feature type="binding site" evidence="17">
    <location>
        <position position="1938"/>
    </location>
    <ligand>
        <name>Mg(2+)</name>
        <dbReference type="ChEBI" id="CHEBI:18420"/>
    </ligand>
</feature>
<feature type="binding site" evidence="16">
    <location>
        <position position="1529"/>
    </location>
    <ligand>
        <name>ATP</name>
        <dbReference type="ChEBI" id="CHEBI:30616"/>
    </ligand>
</feature>
<evidence type="ECO:0000256" key="7">
    <source>
        <dbReference type="ARBA" id="ARBA00022741"/>
    </source>
</evidence>
<evidence type="ECO:0000256" key="16">
    <source>
        <dbReference type="PIRSR" id="PIRSR606539-2"/>
    </source>
</evidence>
<dbReference type="PANTHER" id="PTHR24092:SF150">
    <property type="entry name" value="PHOSPHOLIPID-TRANSPORTING ATPASE"/>
    <property type="match status" value="1"/>
</dbReference>
<comment type="catalytic activity">
    <reaction evidence="14">
        <text>a 1,2-diacyl-sn-glycero-3-phosphoethanolamine(out) + ATP + H2O = a 1,2-diacyl-sn-glycero-3-phosphoethanolamine(in) + ADP + phosphate + H(+)</text>
        <dbReference type="Rhea" id="RHEA:66132"/>
        <dbReference type="ChEBI" id="CHEBI:15377"/>
        <dbReference type="ChEBI" id="CHEBI:15378"/>
        <dbReference type="ChEBI" id="CHEBI:30616"/>
        <dbReference type="ChEBI" id="CHEBI:43474"/>
        <dbReference type="ChEBI" id="CHEBI:64612"/>
        <dbReference type="ChEBI" id="CHEBI:456216"/>
    </reaction>
    <physiologicalReaction direction="left-to-right" evidence="14">
        <dbReference type="Rhea" id="RHEA:66133"/>
    </physiologicalReaction>
</comment>
<dbReference type="InterPro" id="IPR001757">
    <property type="entry name" value="P_typ_ATPase"/>
</dbReference>
<comment type="similarity">
    <text evidence="3">Belongs to the cation transport ATPase (P-type) (TC 3.A.3) family. Type IV subfamily.</text>
</comment>
<keyword evidence="11 18" id="KW-1133">Transmembrane helix</keyword>
<proteinExistence type="inferred from homology"/>
<dbReference type="SUPFAM" id="SSF81660">
    <property type="entry name" value="Metal cation-transporting ATPase, ATP-binding domain N"/>
    <property type="match status" value="2"/>
</dbReference>
<feature type="transmembrane region" description="Helical" evidence="18">
    <location>
        <begin position="867"/>
        <end position="889"/>
    </location>
</feature>
<comment type="subcellular location">
    <subcellularLocation>
        <location evidence="2">Endomembrane system</location>
    </subcellularLocation>
    <subcellularLocation>
        <location evidence="1">Membrane</location>
        <topology evidence="1">Multi-pass membrane protein</topology>
    </subcellularLocation>
</comment>
<feature type="binding site" evidence="16">
    <location>
        <position position="1942"/>
    </location>
    <ligand>
        <name>ATP</name>
        <dbReference type="ChEBI" id="CHEBI:30616"/>
    </ligand>
</feature>
<feature type="transmembrane region" description="Helical" evidence="18">
    <location>
        <begin position="2183"/>
        <end position="2203"/>
    </location>
</feature>
<feature type="binding site" evidence="16">
    <location>
        <position position="1679"/>
    </location>
    <ligand>
        <name>ATP</name>
        <dbReference type="ChEBI" id="CHEBI:30616"/>
    </ligand>
</feature>
<keyword evidence="6 17" id="KW-0479">Metal-binding</keyword>
<feature type="binding site" evidence="16">
    <location>
        <position position="1917"/>
    </location>
    <ligand>
        <name>ATP</name>
        <dbReference type="ChEBI" id="CHEBI:30616"/>
    </ligand>
</feature>
<dbReference type="NCBIfam" id="TIGR01494">
    <property type="entry name" value="ATPase_P-type"/>
    <property type="match status" value="2"/>
</dbReference>
<feature type="binding site" evidence="17">
    <location>
        <position position="1942"/>
    </location>
    <ligand>
        <name>Mg(2+)</name>
        <dbReference type="ChEBI" id="CHEBI:18420"/>
    </ligand>
</feature>
<dbReference type="NCBIfam" id="TIGR01652">
    <property type="entry name" value="ATPase-Plipid"/>
    <property type="match status" value="2"/>
</dbReference>
<feature type="transmembrane region" description="Helical" evidence="18">
    <location>
        <begin position="2037"/>
        <end position="2059"/>
    </location>
</feature>
<feature type="binding site" evidence="17">
    <location>
        <position position="1528"/>
    </location>
    <ligand>
        <name>Mg(2+)</name>
        <dbReference type="ChEBI" id="CHEBI:18420"/>
    </ligand>
</feature>
<gene>
    <name evidence="22" type="ORF">HK103_006210</name>
</gene>
<evidence type="ECO:0000256" key="6">
    <source>
        <dbReference type="ARBA" id="ARBA00022723"/>
    </source>
</evidence>
<evidence type="ECO:0000256" key="10">
    <source>
        <dbReference type="ARBA" id="ARBA00022967"/>
    </source>
</evidence>
<evidence type="ECO:0000259" key="19">
    <source>
        <dbReference type="Pfam" id="PF00122"/>
    </source>
</evidence>
<evidence type="ECO:0000256" key="12">
    <source>
        <dbReference type="ARBA" id="ARBA00023136"/>
    </source>
</evidence>
<dbReference type="GO" id="GO:0005886">
    <property type="term" value="C:plasma membrane"/>
    <property type="evidence" value="ECO:0007669"/>
    <property type="project" value="TreeGrafter"/>
</dbReference>
<dbReference type="GO" id="GO:0005802">
    <property type="term" value="C:trans-Golgi network"/>
    <property type="evidence" value="ECO:0007669"/>
    <property type="project" value="TreeGrafter"/>
</dbReference>
<keyword evidence="8 16" id="KW-0067">ATP-binding</keyword>
<dbReference type="SFLD" id="SFLDS00003">
    <property type="entry name" value="Haloacid_Dehalogenase"/>
    <property type="match status" value="2"/>
</dbReference>
<feature type="transmembrane region" description="Helical" evidence="18">
    <location>
        <begin position="973"/>
        <end position="994"/>
    </location>
</feature>
<keyword evidence="5 18" id="KW-0812">Transmembrane</keyword>
<dbReference type="Gene3D" id="3.40.1110.10">
    <property type="entry name" value="Calcium-transporting ATPase, cytoplasmic domain N"/>
    <property type="match status" value="2"/>
</dbReference>
<dbReference type="InterPro" id="IPR036412">
    <property type="entry name" value="HAD-like_sf"/>
</dbReference>